<evidence type="ECO:0000313" key="2">
    <source>
        <dbReference type="EMBL" id="KXN66461.1"/>
    </source>
</evidence>
<keyword evidence="1" id="KW-1133">Transmembrane helix</keyword>
<dbReference type="EMBL" id="KQ964723">
    <property type="protein sequence ID" value="KXN66461.1"/>
    <property type="molecule type" value="Genomic_DNA"/>
</dbReference>
<feature type="transmembrane region" description="Helical" evidence="1">
    <location>
        <begin position="64"/>
        <end position="87"/>
    </location>
</feature>
<evidence type="ECO:0000313" key="3">
    <source>
        <dbReference type="Proteomes" id="UP000070444"/>
    </source>
</evidence>
<keyword evidence="1" id="KW-0472">Membrane</keyword>
<feature type="transmembrane region" description="Helical" evidence="1">
    <location>
        <begin position="168"/>
        <end position="190"/>
    </location>
</feature>
<feature type="transmembrane region" description="Helical" evidence="1">
    <location>
        <begin position="28"/>
        <end position="52"/>
    </location>
</feature>
<keyword evidence="3" id="KW-1185">Reference proteome</keyword>
<keyword evidence="1" id="KW-0812">Transmembrane</keyword>
<name>A0A137NUX1_CONC2</name>
<proteinExistence type="predicted"/>
<evidence type="ECO:0000256" key="1">
    <source>
        <dbReference type="SAM" id="Phobius"/>
    </source>
</evidence>
<protein>
    <submittedName>
        <fullName evidence="2">Uncharacterized protein</fullName>
    </submittedName>
</protein>
<organism evidence="2 3">
    <name type="scientific">Conidiobolus coronatus (strain ATCC 28846 / CBS 209.66 / NRRL 28638)</name>
    <name type="common">Delacroixia coronata</name>
    <dbReference type="NCBI Taxonomy" id="796925"/>
    <lineage>
        <taxon>Eukaryota</taxon>
        <taxon>Fungi</taxon>
        <taxon>Fungi incertae sedis</taxon>
        <taxon>Zoopagomycota</taxon>
        <taxon>Entomophthoromycotina</taxon>
        <taxon>Entomophthoromycetes</taxon>
        <taxon>Entomophthorales</taxon>
        <taxon>Ancylistaceae</taxon>
        <taxon>Conidiobolus</taxon>
    </lineage>
</organism>
<accession>A0A137NUX1</accession>
<sequence length="202" mass="23283">MSISAEIYDPAFYLDQPEIIEVKSLNLLALWIICCFAGTCTCFINTSTWHLILGVDIDDKLSFILHYLGLISCIFYQVCIAYVTLNLDPDNSYYWYIIVSIFWQLNYNFYLIMFMNQSSIWFGKLYFKISTAIIIVMNAAIVVDSYYFIQLATTPTDNIIYISSKFDFGVTTGVSVIELIYNVVTIYTIVREAYKGCNTNQI</sequence>
<gene>
    <name evidence="2" type="ORF">CONCODRAFT_11696</name>
</gene>
<feature type="transmembrane region" description="Helical" evidence="1">
    <location>
        <begin position="93"/>
        <end position="113"/>
    </location>
</feature>
<dbReference type="AlphaFoldDB" id="A0A137NUX1"/>
<dbReference type="Proteomes" id="UP000070444">
    <property type="component" value="Unassembled WGS sequence"/>
</dbReference>
<feature type="transmembrane region" description="Helical" evidence="1">
    <location>
        <begin position="125"/>
        <end position="148"/>
    </location>
</feature>
<reference evidence="2 3" key="1">
    <citation type="journal article" date="2015" name="Genome Biol. Evol.">
        <title>Phylogenomic analyses indicate that early fungi evolved digesting cell walls of algal ancestors of land plants.</title>
        <authorList>
            <person name="Chang Y."/>
            <person name="Wang S."/>
            <person name="Sekimoto S."/>
            <person name="Aerts A.L."/>
            <person name="Choi C."/>
            <person name="Clum A."/>
            <person name="LaButti K.M."/>
            <person name="Lindquist E.A."/>
            <person name="Yee Ngan C."/>
            <person name="Ohm R.A."/>
            <person name="Salamov A.A."/>
            <person name="Grigoriev I.V."/>
            <person name="Spatafora J.W."/>
            <person name="Berbee M.L."/>
        </authorList>
    </citation>
    <scope>NUCLEOTIDE SEQUENCE [LARGE SCALE GENOMIC DNA]</scope>
    <source>
        <strain evidence="2 3">NRRL 28638</strain>
    </source>
</reference>